<evidence type="ECO:0000256" key="2">
    <source>
        <dbReference type="ARBA" id="ARBA00023125"/>
    </source>
</evidence>
<evidence type="ECO:0000256" key="1">
    <source>
        <dbReference type="ARBA" id="ARBA00023015"/>
    </source>
</evidence>
<keyword evidence="7" id="KW-1185">Reference proteome</keyword>
<feature type="domain" description="Cyclic nucleotide-binding" evidence="4">
    <location>
        <begin position="17"/>
        <end position="111"/>
    </location>
</feature>
<dbReference type="InterPro" id="IPR050397">
    <property type="entry name" value="Env_Response_Regulators"/>
</dbReference>
<dbReference type="SUPFAM" id="SSF51206">
    <property type="entry name" value="cAMP-binding domain-like"/>
    <property type="match status" value="1"/>
</dbReference>
<dbReference type="Pfam" id="PF13545">
    <property type="entry name" value="HTH_Crp_2"/>
    <property type="match status" value="1"/>
</dbReference>
<dbReference type="SMART" id="SM00100">
    <property type="entry name" value="cNMP"/>
    <property type="match status" value="1"/>
</dbReference>
<dbReference type="Proteomes" id="UP001596035">
    <property type="component" value="Unassembled WGS sequence"/>
</dbReference>
<accession>A0ABW0DW52</accession>
<dbReference type="PANTHER" id="PTHR24567:SF74">
    <property type="entry name" value="HTH-TYPE TRANSCRIPTIONAL REGULATOR ARCR"/>
    <property type="match status" value="1"/>
</dbReference>
<gene>
    <name evidence="6" type="ORF">ACFPWV_19635</name>
</gene>
<dbReference type="InterPro" id="IPR012318">
    <property type="entry name" value="HTH_CRP"/>
</dbReference>
<dbReference type="SMART" id="SM00419">
    <property type="entry name" value="HTH_CRP"/>
    <property type="match status" value="1"/>
</dbReference>
<dbReference type="Gene3D" id="2.60.120.10">
    <property type="entry name" value="Jelly Rolls"/>
    <property type="match status" value="1"/>
</dbReference>
<dbReference type="InterPro" id="IPR018490">
    <property type="entry name" value="cNMP-bd_dom_sf"/>
</dbReference>
<dbReference type="InterPro" id="IPR000595">
    <property type="entry name" value="cNMP-bd_dom"/>
</dbReference>
<keyword evidence="3" id="KW-0804">Transcription</keyword>
<dbReference type="PROSITE" id="PS50042">
    <property type="entry name" value="CNMP_BINDING_3"/>
    <property type="match status" value="1"/>
</dbReference>
<proteinExistence type="predicted"/>
<dbReference type="InterPro" id="IPR036390">
    <property type="entry name" value="WH_DNA-bd_sf"/>
</dbReference>
<dbReference type="InterPro" id="IPR036388">
    <property type="entry name" value="WH-like_DNA-bd_sf"/>
</dbReference>
<comment type="caution">
    <text evidence="6">The sequence shown here is derived from an EMBL/GenBank/DDBJ whole genome shotgun (WGS) entry which is preliminary data.</text>
</comment>
<feature type="domain" description="HTH crp-type" evidence="5">
    <location>
        <begin position="151"/>
        <end position="225"/>
    </location>
</feature>
<reference evidence="7" key="1">
    <citation type="journal article" date="2019" name="Int. J. Syst. Evol. Microbiol.">
        <title>The Global Catalogue of Microorganisms (GCM) 10K type strain sequencing project: providing services to taxonomists for standard genome sequencing and annotation.</title>
        <authorList>
            <consortium name="The Broad Institute Genomics Platform"/>
            <consortium name="The Broad Institute Genome Sequencing Center for Infectious Disease"/>
            <person name="Wu L."/>
            <person name="Ma J."/>
        </authorList>
    </citation>
    <scope>NUCLEOTIDE SEQUENCE [LARGE SCALE GENOMIC DNA]</scope>
    <source>
        <strain evidence="7">CGMCC 4.7131</strain>
    </source>
</reference>
<evidence type="ECO:0000259" key="5">
    <source>
        <dbReference type="PROSITE" id="PS51063"/>
    </source>
</evidence>
<dbReference type="PANTHER" id="PTHR24567">
    <property type="entry name" value="CRP FAMILY TRANSCRIPTIONAL REGULATORY PROTEIN"/>
    <property type="match status" value="1"/>
</dbReference>
<dbReference type="Gene3D" id="1.10.10.10">
    <property type="entry name" value="Winged helix-like DNA-binding domain superfamily/Winged helix DNA-binding domain"/>
    <property type="match status" value="1"/>
</dbReference>
<dbReference type="SUPFAM" id="SSF46785">
    <property type="entry name" value="Winged helix' DNA-binding domain"/>
    <property type="match status" value="1"/>
</dbReference>
<sequence length="233" mass="24917">MPLRRDPPRSLLRSIPLFNQLDAESLTHLAALTRTFPASKGQVVVEAGTQPGAFYCLITGQVRLAVSAAVGEEKVISIVSPGQTFGEALLFTGAPYPVSAVALSDCLLLSVPFAPVLELADSRPGFALRMAAGLALRLQHFVMDIEQYALHSGTERVLDLLRRLAEETCPDPHPAPAVVTLPASKHVVASRLSLKPETFSRILRRLTDAGAIRMNGRTIVLVDLDAPGIAGLI</sequence>
<dbReference type="InterPro" id="IPR014710">
    <property type="entry name" value="RmlC-like_jellyroll"/>
</dbReference>
<protein>
    <submittedName>
        <fullName evidence="6">Crp/Fnr family transcriptional regulator</fullName>
    </submittedName>
</protein>
<keyword evidence="1" id="KW-0805">Transcription regulation</keyword>
<keyword evidence="2" id="KW-0238">DNA-binding</keyword>
<dbReference type="PROSITE" id="PS51063">
    <property type="entry name" value="HTH_CRP_2"/>
    <property type="match status" value="1"/>
</dbReference>
<name>A0ABW0DW52_9ACTN</name>
<dbReference type="Pfam" id="PF00027">
    <property type="entry name" value="cNMP_binding"/>
    <property type="match status" value="1"/>
</dbReference>
<organism evidence="6 7">
    <name type="scientific">Streptomyces atrovirens</name>
    <dbReference type="NCBI Taxonomy" id="285556"/>
    <lineage>
        <taxon>Bacteria</taxon>
        <taxon>Bacillati</taxon>
        <taxon>Actinomycetota</taxon>
        <taxon>Actinomycetes</taxon>
        <taxon>Kitasatosporales</taxon>
        <taxon>Streptomycetaceae</taxon>
        <taxon>Streptomyces</taxon>
    </lineage>
</organism>
<evidence type="ECO:0000313" key="6">
    <source>
        <dbReference type="EMBL" id="MFC5242100.1"/>
    </source>
</evidence>
<dbReference type="EMBL" id="JBHSKN010000018">
    <property type="protein sequence ID" value="MFC5242100.1"/>
    <property type="molecule type" value="Genomic_DNA"/>
</dbReference>
<evidence type="ECO:0000256" key="3">
    <source>
        <dbReference type="ARBA" id="ARBA00023163"/>
    </source>
</evidence>
<dbReference type="RefSeq" id="WP_344554978.1">
    <property type="nucleotide sequence ID" value="NZ_BAAATG010000001.1"/>
</dbReference>
<evidence type="ECO:0000313" key="7">
    <source>
        <dbReference type="Proteomes" id="UP001596035"/>
    </source>
</evidence>
<dbReference type="CDD" id="cd00038">
    <property type="entry name" value="CAP_ED"/>
    <property type="match status" value="1"/>
</dbReference>
<evidence type="ECO:0000259" key="4">
    <source>
        <dbReference type="PROSITE" id="PS50042"/>
    </source>
</evidence>